<dbReference type="InterPro" id="IPR027417">
    <property type="entry name" value="P-loop_NTPase"/>
</dbReference>
<dbReference type="SUPFAM" id="SSF159800">
    <property type="entry name" value="PrpR receptor domain-like"/>
    <property type="match status" value="1"/>
</dbReference>
<comment type="caution">
    <text evidence="6">The sequence shown here is derived from an EMBL/GenBank/DDBJ whole genome shotgun (WGS) entry which is preliminary data.</text>
</comment>
<dbReference type="PROSITE" id="PS50045">
    <property type="entry name" value="SIGMA54_INTERACT_4"/>
    <property type="match status" value="1"/>
</dbReference>
<dbReference type="GO" id="GO:0005524">
    <property type="term" value="F:ATP binding"/>
    <property type="evidence" value="ECO:0007669"/>
    <property type="project" value="UniProtKB-KW"/>
</dbReference>
<keyword evidence="2" id="KW-0067">ATP-binding</keyword>
<dbReference type="Gene3D" id="1.10.10.60">
    <property type="entry name" value="Homeodomain-like"/>
    <property type="match status" value="1"/>
</dbReference>
<evidence type="ECO:0000313" key="7">
    <source>
        <dbReference type="Proteomes" id="UP000886723"/>
    </source>
</evidence>
<protein>
    <submittedName>
        <fullName evidence="6">PrpR N-terminal domain-containing protein</fullName>
    </submittedName>
</protein>
<evidence type="ECO:0000256" key="4">
    <source>
        <dbReference type="ARBA" id="ARBA00023163"/>
    </source>
</evidence>
<dbReference type="SUPFAM" id="SSF46689">
    <property type="entry name" value="Homeodomain-like"/>
    <property type="match status" value="1"/>
</dbReference>
<dbReference type="Pfam" id="PF25601">
    <property type="entry name" value="AAA_lid_14"/>
    <property type="match status" value="1"/>
</dbReference>
<dbReference type="InterPro" id="IPR009057">
    <property type="entry name" value="Homeodomain-like_sf"/>
</dbReference>
<organism evidence="6 7">
    <name type="scientific">Candidatus Pullilachnospira stercoravium</name>
    <dbReference type="NCBI Taxonomy" id="2840913"/>
    <lineage>
        <taxon>Bacteria</taxon>
        <taxon>Bacillati</taxon>
        <taxon>Bacillota</taxon>
        <taxon>Clostridia</taxon>
        <taxon>Lachnospirales</taxon>
        <taxon>Lachnospiraceae</taxon>
        <taxon>Lachnospiraceae incertae sedis</taxon>
        <taxon>Candidatus Pullilachnospira</taxon>
    </lineage>
</organism>
<dbReference type="InterPro" id="IPR002078">
    <property type="entry name" value="Sigma_54_int"/>
</dbReference>
<dbReference type="AlphaFoldDB" id="A0A9D1NTJ9"/>
<feature type="domain" description="Sigma-54 factor interaction" evidence="5">
    <location>
        <begin position="310"/>
        <end position="515"/>
    </location>
</feature>
<dbReference type="InterPro" id="IPR002197">
    <property type="entry name" value="HTH_Fis"/>
</dbReference>
<dbReference type="GO" id="GO:0000156">
    <property type="term" value="F:phosphorelay response regulator activity"/>
    <property type="evidence" value="ECO:0007669"/>
    <property type="project" value="InterPro"/>
</dbReference>
<dbReference type="Gene3D" id="3.40.50.10660">
    <property type="entry name" value="PrpR receptor domain-like"/>
    <property type="match status" value="1"/>
</dbReference>
<dbReference type="Proteomes" id="UP000886723">
    <property type="component" value="Unassembled WGS sequence"/>
</dbReference>
<dbReference type="EMBL" id="DVON01000120">
    <property type="protein sequence ID" value="HIV12602.1"/>
    <property type="molecule type" value="Genomic_DNA"/>
</dbReference>
<keyword evidence="4" id="KW-0804">Transcription</keyword>
<dbReference type="PRINTS" id="PR01590">
    <property type="entry name" value="HTHFIS"/>
</dbReference>
<name>A0A9D1NTJ9_9FIRM</name>
<keyword evidence="3" id="KW-0805">Transcription regulation</keyword>
<gene>
    <name evidence="6" type="ORF">IAA63_05605</name>
</gene>
<dbReference type="Gene3D" id="1.10.8.60">
    <property type="match status" value="1"/>
</dbReference>
<reference evidence="6" key="2">
    <citation type="journal article" date="2021" name="PeerJ">
        <title>Extensive microbial diversity within the chicken gut microbiome revealed by metagenomics and culture.</title>
        <authorList>
            <person name="Gilroy R."/>
            <person name="Ravi A."/>
            <person name="Getino M."/>
            <person name="Pursley I."/>
            <person name="Horton D.L."/>
            <person name="Alikhan N.F."/>
            <person name="Baker D."/>
            <person name="Gharbi K."/>
            <person name="Hall N."/>
            <person name="Watson M."/>
            <person name="Adriaenssens E.M."/>
            <person name="Foster-Nyarko E."/>
            <person name="Jarju S."/>
            <person name="Secka A."/>
            <person name="Antonio M."/>
            <person name="Oren A."/>
            <person name="Chaudhuri R.R."/>
            <person name="La Ragione R."/>
            <person name="Hildebrand F."/>
            <person name="Pallen M.J."/>
        </authorList>
    </citation>
    <scope>NUCLEOTIDE SEQUENCE</scope>
    <source>
        <strain evidence="6">ChiBcec2-4451</strain>
    </source>
</reference>
<dbReference type="InterPro" id="IPR025662">
    <property type="entry name" value="Sigma_54_int_dom_ATP-bd_1"/>
</dbReference>
<dbReference type="GO" id="GO:0006355">
    <property type="term" value="P:regulation of DNA-templated transcription"/>
    <property type="evidence" value="ECO:0007669"/>
    <property type="project" value="InterPro"/>
</dbReference>
<proteinExistence type="predicted"/>
<keyword evidence="1" id="KW-0547">Nucleotide-binding</keyword>
<dbReference type="GO" id="GO:0043565">
    <property type="term" value="F:sequence-specific DNA binding"/>
    <property type="evidence" value="ECO:0007669"/>
    <property type="project" value="InterPro"/>
</dbReference>
<reference evidence="6" key="1">
    <citation type="submission" date="2020-10" db="EMBL/GenBank/DDBJ databases">
        <authorList>
            <person name="Gilroy R."/>
        </authorList>
    </citation>
    <scope>NUCLEOTIDE SEQUENCE</scope>
    <source>
        <strain evidence="6">ChiBcec2-4451</strain>
    </source>
</reference>
<evidence type="ECO:0000256" key="3">
    <source>
        <dbReference type="ARBA" id="ARBA00023015"/>
    </source>
</evidence>
<accession>A0A9D1NTJ9</accession>
<dbReference type="Pfam" id="PF06506">
    <property type="entry name" value="PrpR_N"/>
    <property type="match status" value="1"/>
</dbReference>
<dbReference type="InterPro" id="IPR010524">
    <property type="entry name" value="Sig_transdc_resp-reg_PrpR_N"/>
</dbReference>
<dbReference type="Pfam" id="PF00158">
    <property type="entry name" value="Sigma54_activat"/>
    <property type="match status" value="1"/>
</dbReference>
<evidence type="ECO:0000256" key="1">
    <source>
        <dbReference type="ARBA" id="ARBA00022741"/>
    </source>
</evidence>
<evidence type="ECO:0000256" key="2">
    <source>
        <dbReference type="ARBA" id="ARBA00022840"/>
    </source>
</evidence>
<dbReference type="Pfam" id="PF02954">
    <property type="entry name" value="HTH_8"/>
    <property type="match status" value="1"/>
</dbReference>
<sequence>MVETKTRILGIAPYEGMQSVMERAAQAYPDVQLDIYTGDLEDGVSIVKRMPLNSYDCIISRGGTATLIRQVTDLPVVEIRLSVYDVLSAMKLAENYSDLYAIVGFPSITEPAHTLCDLLGYDLDILTVHSREEVPMILEKLKEEGYRMVVCDMVAHTVARQLGLDAFLITSGVEGLYMAIDQAVTISTWLGRLRQENTFLRSITLDQNGRVVVLEMDGTIFYSSPTELPPGMAKALRGHLAEVPASGSMKFYHTERDQLYRITGQTLHMNGKRYCLFYCVPSRIPLHSHWRKGVRSMNKGECEYLFTNSFYSISGAMGALGNEIRTVASVRQPVMIIGETGTGKEQIARYLYLQGPLVNNPFVLVNCELMNDRSWESLFNHDNSPLNAIDTTIYFQNFELIPDGRLPELLAAIQETGLSRRVRLIFSCVCREGDGLPERIRRFISRLGCLTLHLPSLRSRSDEIPSLASLYLSSLKLELGKQISGFEPRAMEMLCQYDWPNNYTQFKHILQTLATMTDSTYIRSSAVAELLTKERSRHRRSVPAAAAVNTDCTLDEMIREVIQQAVASNNGNRAAAARQLGISRTTLWRYLSRKKGGEGES</sequence>
<dbReference type="Gene3D" id="3.40.50.300">
    <property type="entry name" value="P-loop containing nucleotide triphosphate hydrolases"/>
    <property type="match status" value="1"/>
</dbReference>
<dbReference type="PROSITE" id="PS00675">
    <property type="entry name" value="SIGMA54_INTERACT_1"/>
    <property type="match status" value="1"/>
</dbReference>
<dbReference type="InterPro" id="IPR058031">
    <property type="entry name" value="AAA_lid_NorR"/>
</dbReference>
<dbReference type="PANTHER" id="PTHR32071">
    <property type="entry name" value="TRANSCRIPTIONAL REGULATORY PROTEIN"/>
    <property type="match status" value="1"/>
</dbReference>
<evidence type="ECO:0000313" key="6">
    <source>
        <dbReference type="EMBL" id="HIV12602.1"/>
    </source>
</evidence>
<dbReference type="Gene3D" id="3.40.50.2300">
    <property type="match status" value="1"/>
</dbReference>
<evidence type="ECO:0000259" key="5">
    <source>
        <dbReference type="PROSITE" id="PS50045"/>
    </source>
</evidence>
<dbReference type="SUPFAM" id="SSF52540">
    <property type="entry name" value="P-loop containing nucleoside triphosphate hydrolases"/>
    <property type="match status" value="1"/>
</dbReference>